<dbReference type="KEGG" id="ppap:129810076"/>
<dbReference type="PANTHER" id="PTHR44144">
    <property type="entry name" value="DNAJ HOMOLOG SUBFAMILY C MEMBER 9"/>
    <property type="match status" value="1"/>
</dbReference>
<protein>
    <submittedName>
        <fullName evidence="3">Uncharacterized protein</fullName>
    </submittedName>
</protein>
<evidence type="ECO:0000313" key="3">
    <source>
        <dbReference type="EnsemblMetazoa" id="PPAI005924-PA"/>
    </source>
</evidence>
<dbReference type="InterPro" id="IPR056453">
    <property type="entry name" value="HTH_DNAJC9"/>
</dbReference>
<dbReference type="AlphaFoldDB" id="A0A1B0DDF3"/>
<dbReference type="PROSITE" id="PS50076">
    <property type="entry name" value="DNAJ_2"/>
    <property type="match status" value="1"/>
</dbReference>
<dbReference type="PRINTS" id="PR00625">
    <property type="entry name" value="JDOMAIN"/>
</dbReference>
<dbReference type="PROSITE" id="PS00636">
    <property type="entry name" value="DNAJ_1"/>
    <property type="match status" value="1"/>
</dbReference>
<name>A0A1B0DDF3_PHLPP</name>
<evidence type="ECO:0000256" key="1">
    <source>
        <dbReference type="ARBA" id="ARBA00022553"/>
    </source>
</evidence>
<dbReference type="GO" id="GO:0005737">
    <property type="term" value="C:cytoplasm"/>
    <property type="evidence" value="ECO:0007669"/>
    <property type="project" value="TreeGrafter"/>
</dbReference>
<feature type="region of interest" description="Disordered" evidence="2">
    <location>
        <begin position="240"/>
        <end position="276"/>
    </location>
</feature>
<dbReference type="Gene3D" id="1.10.287.110">
    <property type="entry name" value="DnaJ domain"/>
    <property type="match status" value="1"/>
</dbReference>
<reference evidence="3" key="1">
    <citation type="submission" date="2022-08" db="UniProtKB">
        <authorList>
            <consortium name="EnsemblMetazoa"/>
        </authorList>
    </citation>
    <scope>IDENTIFICATION</scope>
    <source>
        <strain evidence="3">Israel</strain>
    </source>
</reference>
<dbReference type="EnsemblMetazoa" id="PPAI005924-RA">
    <property type="protein sequence ID" value="PPAI005924-PA"/>
    <property type="gene ID" value="PPAI005924"/>
</dbReference>
<feature type="compositionally biased region" description="Basic residues" evidence="2">
    <location>
        <begin position="266"/>
        <end position="276"/>
    </location>
</feature>
<dbReference type="InterPro" id="IPR018253">
    <property type="entry name" value="DnaJ_domain_CS"/>
</dbReference>
<dbReference type="VEuPathDB" id="VectorBase:PPAPM1_009990"/>
<dbReference type="OrthoDB" id="110024at2759"/>
<evidence type="ECO:0000313" key="4">
    <source>
        <dbReference type="Proteomes" id="UP000092462"/>
    </source>
</evidence>
<dbReference type="InterPro" id="IPR001623">
    <property type="entry name" value="DnaJ_domain"/>
</dbReference>
<feature type="compositionally biased region" description="Basic and acidic residues" evidence="2">
    <location>
        <begin position="253"/>
        <end position="265"/>
    </location>
</feature>
<dbReference type="PANTHER" id="PTHR44144:SF1">
    <property type="entry name" value="DNAJ HOMOLOG SUBFAMILY C MEMBER 9"/>
    <property type="match status" value="1"/>
</dbReference>
<organism evidence="3 4">
    <name type="scientific">Phlebotomus papatasi</name>
    <name type="common">Sandfly</name>
    <dbReference type="NCBI Taxonomy" id="29031"/>
    <lineage>
        <taxon>Eukaryota</taxon>
        <taxon>Metazoa</taxon>
        <taxon>Ecdysozoa</taxon>
        <taxon>Arthropoda</taxon>
        <taxon>Hexapoda</taxon>
        <taxon>Insecta</taxon>
        <taxon>Pterygota</taxon>
        <taxon>Neoptera</taxon>
        <taxon>Endopterygota</taxon>
        <taxon>Diptera</taxon>
        <taxon>Nematocera</taxon>
        <taxon>Psychodoidea</taxon>
        <taxon>Psychodidae</taxon>
        <taxon>Phlebotomus</taxon>
        <taxon>Phlebotomus</taxon>
    </lineage>
</organism>
<dbReference type="GO" id="GO:0005634">
    <property type="term" value="C:nucleus"/>
    <property type="evidence" value="ECO:0007669"/>
    <property type="project" value="TreeGrafter"/>
</dbReference>
<dbReference type="InterPro" id="IPR052594">
    <property type="entry name" value="J_domain-containing_protein"/>
</dbReference>
<keyword evidence="4" id="KW-1185">Reference proteome</keyword>
<accession>A0A1B0DDF3</accession>
<dbReference type="GO" id="GO:0031072">
    <property type="term" value="F:heat shock protein binding"/>
    <property type="evidence" value="ECO:0007669"/>
    <property type="project" value="TreeGrafter"/>
</dbReference>
<dbReference type="SUPFAM" id="SSF46565">
    <property type="entry name" value="Chaperone J-domain"/>
    <property type="match status" value="1"/>
</dbReference>
<dbReference type="EMBL" id="AJVK01031908">
    <property type="status" value="NOT_ANNOTATED_CDS"/>
    <property type="molecule type" value="Genomic_DNA"/>
</dbReference>
<dbReference type="VEuPathDB" id="VectorBase:PPAI005924"/>
<proteinExistence type="predicted"/>
<dbReference type="FunFam" id="1.10.287.110:FF:000035">
    <property type="entry name" value="DnaJ homolog subfamily C member 9"/>
    <property type="match status" value="1"/>
</dbReference>
<dbReference type="SMART" id="SM00271">
    <property type="entry name" value="DnaJ"/>
    <property type="match status" value="1"/>
</dbReference>
<dbReference type="Pfam" id="PF00226">
    <property type="entry name" value="DnaJ"/>
    <property type="match status" value="1"/>
</dbReference>
<keyword evidence="1" id="KW-0597">Phosphoprotein</keyword>
<dbReference type="InterPro" id="IPR036869">
    <property type="entry name" value="J_dom_sf"/>
</dbReference>
<dbReference type="GeneID" id="129810076"/>
<evidence type="ECO:0000256" key="2">
    <source>
        <dbReference type="SAM" id="MobiDB-lite"/>
    </source>
</evidence>
<dbReference type="RefSeq" id="XP_055716302.1">
    <property type="nucleotide sequence ID" value="XM_055860327.1"/>
</dbReference>
<dbReference type="Pfam" id="PF23302">
    <property type="entry name" value="HTH_DNAJC9"/>
    <property type="match status" value="1"/>
</dbReference>
<dbReference type="CDD" id="cd06257">
    <property type="entry name" value="DnaJ"/>
    <property type="match status" value="1"/>
</dbReference>
<dbReference type="Proteomes" id="UP000092462">
    <property type="component" value="Unassembled WGS sequence"/>
</dbReference>
<sequence>MPSTLDLCEQYYGTRDVYKLLDIDKNTLEKDVKKAYYKLSLKVHPDRVPEEEKAEATEKFKILGKIHAVLSDPDRKKLYEEKGIIDDDEDETKLATWIEMWKTIFKPISDEDIDNYQKNYVGSDLEKSDIKKAYLGGKGCINYMMSAVPFMAVEDEPRIIELVKEWIEAGEVPEFKIFTEEPKAKRNRRHKKYARESLEAEEIKAKLAKEGNSLEKQIMKRQNERAQQYDNFFDDLLKKYGEDKPKNKKKGEKKGQQKESKEPMKKVRSGRVSKRK</sequence>